<comment type="caution">
    <text evidence="4">The sequence shown here is derived from an EMBL/GenBank/DDBJ whole genome shotgun (WGS) entry which is preliminary data.</text>
</comment>
<dbReference type="RefSeq" id="WP_306847227.1">
    <property type="nucleotide sequence ID" value="NZ_JAUSSK010000001.1"/>
</dbReference>
<dbReference type="InterPro" id="IPR035571">
    <property type="entry name" value="UPF0234-like_C"/>
</dbReference>
<comment type="function">
    <text evidence="3">Nucleotide-binding protein.</text>
</comment>
<evidence type="ECO:0000256" key="3">
    <source>
        <dbReference type="HAMAP-Rule" id="MF_00632"/>
    </source>
</evidence>
<evidence type="ECO:0000313" key="4">
    <source>
        <dbReference type="EMBL" id="MDQ0008501.1"/>
    </source>
</evidence>
<keyword evidence="1 3" id="KW-0547">Nucleotide-binding</keyword>
<name>A0ABT9SU43_9GAMM</name>
<dbReference type="SUPFAM" id="SSF89963">
    <property type="entry name" value="YajQ-like"/>
    <property type="match status" value="2"/>
</dbReference>
<dbReference type="NCBIfam" id="NF003819">
    <property type="entry name" value="PRK05412.1"/>
    <property type="match status" value="1"/>
</dbReference>
<accession>A0ABT9SU43</accession>
<evidence type="ECO:0000256" key="2">
    <source>
        <dbReference type="ARBA" id="ARBA00093450"/>
    </source>
</evidence>
<dbReference type="InterPro" id="IPR036183">
    <property type="entry name" value="YajQ-like_sf"/>
</dbReference>
<dbReference type="Gene3D" id="3.30.70.990">
    <property type="entry name" value="YajQ-like, domain 2"/>
    <property type="match status" value="1"/>
</dbReference>
<protein>
    <recommendedName>
        <fullName evidence="3">Nucleotide-binding protein J2T07_000660</fullName>
    </recommendedName>
</protein>
<proteinExistence type="inferred from homology"/>
<dbReference type="CDD" id="cd11740">
    <property type="entry name" value="YajQ_like"/>
    <property type="match status" value="1"/>
</dbReference>
<dbReference type="Pfam" id="PF04461">
    <property type="entry name" value="YajQ"/>
    <property type="match status" value="1"/>
</dbReference>
<comment type="similarity">
    <text evidence="2 3">Belongs to the YajQ family.</text>
</comment>
<dbReference type="PANTHER" id="PTHR30476:SF0">
    <property type="entry name" value="UPF0234 PROTEIN YAJQ"/>
    <property type="match status" value="1"/>
</dbReference>
<dbReference type="Gene3D" id="3.30.70.860">
    <property type="match status" value="1"/>
</dbReference>
<dbReference type="InterPro" id="IPR035570">
    <property type="entry name" value="UPF0234_N"/>
</dbReference>
<dbReference type="HAMAP" id="MF_00632">
    <property type="entry name" value="UPF0234"/>
    <property type="match status" value="1"/>
</dbReference>
<reference evidence="4 5" key="1">
    <citation type="submission" date="2023-07" db="EMBL/GenBank/DDBJ databases">
        <title>Sorghum-associated microbial communities from plants grown in Nebraska, USA.</title>
        <authorList>
            <person name="Schachtman D."/>
        </authorList>
    </citation>
    <scope>NUCLEOTIDE SEQUENCE [LARGE SCALE GENOMIC DNA]</scope>
    <source>
        <strain evidence="4 5">CC60</strain>
    </source>
</reference>
<gene>
    <name evidence="4" type="ORF">J2T07_000660</name>
</gene>
<keyword evidence="5" id="KW-1185">Reference proteome</keyword>
<dbReference type="InterPro" id="IPR007551">
    <property type="entry name" value="YajQ/Smlt4090-like"/>
</dbReference>
<dbReference type="PANTHER" id="PTHR30476">
    <property type="entry name" value="UPF0234 PROTEIN YAJQ"/>
    <property type="match status" value="1"/>
</dbReference>
<dbReference type="Proteomes" id="UP001237737">
    <property type="component" value="Unassembled WGS sequence"/>
</dbReference>
<organism evidence="4 5">
    <name type="scientific">Luteibacter jiangsuensis</name>
    <dbReference type="NCBI Taxonomy" id="637577"/>
    <lineage>
        <taxon>Bacteria</taxon>
        <taxon>Pseudomonadati</taxon>
        <taxon>Pseudomonadota</taxon>
        <taxon>Gammaproteobacteria</taxon>
        <taxon>Lysobacterales</taxon>
        <taxon>Rhodanobacteraceae</taxon>
        <taxon>Luteibacter</taxon>
    </lineage>
</organism>
<sequence>MPSFDIVSEVDTHELTNAVDQANREVSTRFDLRGTSAKFELDENVITQKADNEFQLGQLTDILRARLSARGIDVRAMDAGKVETNLAEARQKVTIKQGIEQPVAKKIVAKIKEAKLKVEAQINGEKIRVTGKKRDDLQNAIAMLRKADVEVPLQFENFRD</sequence>
<evidence type="ECO:0000313" key="5">
    <source>
        <dbReference type="Proteomes" id="UP001237737"/>
    </source>
</evidence>
<dbReference type="EMBL" id="JAUSSK010000001">
    <property type="protein sequence ID" value="MDQ0008501.1"/>
    <property type="molecule type" value="Genomic_DNA"/>
</dbReference>
<evidence type="ECO:0000256" key="1">
    <source>
        <dbReference type="ARBA" id="ARBA00022741"/>
    </source>
</evidence>